<accession>A0A2J7PQS2</accession>
<dbReference type="GO" id="GO:0005737">
    <property type="term" value="C:cytoplasm"/>
    <property type="evidence" value="ECO:0007669"/>
    <property type="project" value="TreeGrafter"/>
</dbReference>
<gene>
    <name evidence="2" type="ORF">B7P43_G05041</name>
</gene>
<keyword evidence="3" id="KW-1185">Reference proteome</keyword>
<feature type="coiled-coil region" evidence="1">
    <location>
        <begin position="83"/>
        <end position="110"/>
    </location>
</feature>
<dbReference type="OrthoDB" id="6605214at2759"/>
<reference evidence="2 3" key="1">
    <citation type="submission" date="2017-12" db="EMBL/GenBank/DDBJ databases">
        <title>Hemimetabolous genomes reveal molecular basis of termite eusociality.</title>
        <authorList>
            <person name="Harrison M.C."/>
            <person name="Jongepier E."/>
            <person name="Robertson H.M."/>
            <person name="Arning N."/>
            <person name="Bitard-Feildel T."/>
            <person name="Chao H."/>
            <person name="Childers C.P."/>
            <person name="Dinh H."/>
            <person name="Doddapaneni H."/>
            <person name="Dugan S."/>
            <person name="Gowin J."/>
            <person name="Greiner C."/>
            <person name="Han Y."/>
            <person name="Hu H."/>
            <person name="Hughes D.S.T."/>
            <person name="Huylmans A.-K."/>
            <person name="Kemena C."/>
            <person name="Kremer L.P.M."/>
            <person name="Lee S.L."/>
            <person name="Lopez-Ezquerra A."/>
            <person name="Mallet L."/>
            <person name="Monroy-Kuhn J.M."/>
            <person name="Moser A."/>
            <person name="Murali S.C."/>
            <person name="Muzny D.M."/>
            <person name="Otani S."/>
            <person name="Piulachs M.-D."/>
            <person name="Poelchau M."/>
            <person name="Qu J."/>
            <person name="Schaub F."/>
            <person name="Wada-Katsumata A."/>
            <person name="Worley K.C."/>
            <person name="Xie Q."/>
            <person name="Ylla G."/>
            <person name="Poulsen M."/>
            <person name="Gibbs R.A."/>
            <person name="Schal C."/>
            <person name="Richards S."/>
            <person name="Belles X."/>
            <person name="Korb J."/>
            <person name="Bornberg-Bauer E."/>
        </authorList>
    </citation>
    <scope>NUCLEOTIDE SEQUENCE [LARGE SCALE GENOMIC DNA]</scope>
    <source>
        <tissue evidence="2">Whole body</tissue>
    </source>
</reference>
<organism evidence="2 3">
    <name type="scientific">Cryptotermes secundus</name>
    <dbReference type="NCBI Taxonomy" id="105785"/>
    <lineage>
        <taxon>Eukaryota</taxon>
        <taxon>Metazoa</taxon>
        <taxon>Ecdysozoa</taxon>
        <taxon>Arthropoda</taxon>
        <taxon>Hexapoda</taxon>
        <taxon>Insecta</taxon>
        <taxon>Pterygota</taxon>
        <taxon>Neoptera</taxon>
        <taxon>Polyneoptera</taxon>
        <taxon>Dictyoptera</taxon>
        <taxon>Blattodea</taxon>
        <taxon>Blattoidea</taxon>
        <taxon>Termitoidae</taxon>
        <taxon>Kalotermitidae</taxon>
        <taxon>Cryptotermitinae</taxon>
        <taxon>Cryptotermes</taxon>
    </lineage>
</organism>
<dbReference type="AlphaFoldDB" id="A0A2J7PQS2"/>
<evidence type="ECO:0000256" key="1">
    <source>
        <dbReference type="SAM" id="Coils"/>
    </source>
</evidence>
<sequence>MEDVMKSLQTFFSYLDKHNLKWHDNVQKAAKPLSGLCNQSEQLRLVKMYEDAEDSELPNIKSRLISKIKLGLEEELSILKNILKECQACNRELKQKLVAVERKCETVETLALLRGTATHPAPCLMLEWAQDAWRIYHTLCLNYEDEDSVLRFQKAFEEDAGMKCHIQSCTGDDAVDLYPVEAQFEFRTGGTVRTSPLTNTGEFTSVTSKRIRRRRKLGVDKVHGRRILCPHFVHRNLLHGDRKGESTYEGRMEGVLSSHLRVILARIAGNLDRIYVY</sequence>
<evidence type="ECO:0000313" key="3">
    <source>
        <dbReference type="Proteomes" id="UP000235965"/>
    </source>
</evidence>
<dbReference type="GO" id="GO:0005634">
    <property type="term" value="C:nucleus"/>
    <property type="evidence" value="ECO:0007669"/>
    <property type="project" value="TreeGrafter"/>
</dbReference>
<dbReference type="InParanoid" id="A0A2J7PQS2"/>
<protein>
    <submittedName>
        <fullName evidence="2">Uncharacterized protein</fullName>
    </submittedName>
</protein>
<proteinExistence type="predicted"/>
<dbReference type="Pfam" id="PF15011">
    <property type="entry name" value="CA109-like"/>
    <property type="match status" value="1"/>
</dbReference>
<dbReference type="Proteomes" id="UP000235965">
    <property type="component" value="Unassembled WGS sequence"/>
</dbReference>
<dbReference type="PANTHER" id="PTHR16234:SF5">
    <property type="entry name" value="AFG2-INTERACTING RIBOSOME MATURATION FACTOR"/>
    <property type="match status" value="1"/>
</dbReference>
<dbReference type="EMBL" id="NEVH01022635">
    <property type="protein sequence ID" value="PNF18693.1"/>
    <property type="molecule type" value="Genomic_DNA"/>
</dbReference>
<keyword evidence="1" id="KW-0175">Coiled coil</keyword>
<comment type="caution">
    <text evidence="2">The sequence shown here is derived from an EMBL/GenBank/DDBJ whole genome shotgun (WGS) entry which is preliminary data.</text>
</comment>
<name>A0A2J7PQS2_9NEOP</name>
<dbReference type="PANTHER" id="PTHR16234">
    <property type="entry name" value="SIMILAR TO HYPOTHETICAL PROTEIN FLJ20508"/>
    <property type="match status" value="1"/>
</dbReference>
<dbReference type="InterPro" id="IPR029159">
    <property type="entry name" value="CA109-like"/>
</dbReference>
<evidence type="ECO:0000313" key="2">
    <source>
        <dbReference type="EMBL" id="PNF18693.1"/>
    </source>
</evidence>